<evidence type="ECO:0000256" key="2">
    <source>
        <dbReference type="ARBA" id="ARBA00022679"/>
    </source>
</evidence>
<dbReference type="EC" id="2.7.1.158" evidence="1 6"/>
<organism evidence="7 8">
    <name type="scientific">Corymbia citriodora subsp. variegata</name>
    <dbReference type="NCBI Taxonomy" id="360336"/>
    <lineage>
        <taxon>Eukaryota</taxon>
        <taxon>Viridiplantae</taxon>
        <taxon>Streptophyta</taxon>
        <taxon>Embryophyta</taxon>
        <taxon>Tracheophyta</taxon>
        <taxon>Spermatophyta</taxon>
        <taxon>Magnoliopsida</taxon>
        <taxon>eudicotyledons</taxon>
        <taxon>Gunneridae</taxon>
        <taxon>Pentapetalae</taxon>
        <taxon>rosids</taxon>
        <taxon>malvids</taxon>
        <taxon>Myrtales</taxon>
        <taxon>Myrtaceae</taxon>
        <taxon>Myrtoideae</taxon>
        <taxon>Eucalypteae</taxon>
        <taxon>Corymbia</taxon>
    </lineage>
</organism>
<dbReference type="GO" id="GO:0035299">
    <property type="term" value="F:inositol-1,3,4,5,6-pentakisphosphate 2-kinase activity"/>
    <property type="evidence" value="ECO:0007669"/>
    <property type="project" value="UniProtKB-EC"/>
</dbReference>
<reference evidence="7" key="1">
    <citation type="submission" date="2020-05" db="EMBL/GenBank/DDBJ databases">
        <title>WGS assembly of Corymbia citriodora subspecies variegata.</title>
        <authorList>
            <person name="Barry K."/>
            <person name="Hundley H."/>
            <person name="Shu S."/>
            <person name="Jenkins J."/>
            <person name="Grimwood J."/>
            <person name="Baten A."/>
        </authorList>
    </citation>
    <scope>NUCLEOTIDE SEQUENCE</scope>
    <source>
        <strain evidence="7">CV2-018</strain>
    </source>
</reference>
<dbReference type="GO" id="GO:0005634">
    <property type="term" value="C:nucleus"/>
    <property type="evidence" value="ECO:0007669"/>
    <property type="project" value="TreeGrafter"/>
</dbReference>
<evidence type="ECO:0000256" key="4">
    <source>
        <dbReference type="ARBA" id="ARBA00022777"/>
    </source>
</evidence>
<protein>
    <recommendedName>
        <fullName evidence="1 6">Inositol-pentakisphosphate 2-kinase</fullName>
        <ecNumber evidence="1 6">2.7.1.158</ecNumber>
    </recommendedName>
</protein>
<comment type="domain">
    <text evidence="6">The EXKPK motif is conserved in inositol-pentakisphosphate 2-kinases of both family 1 and 2.</text>
</comment>
<gene>
    <name evidence="7" type="ORF">BT93_L0717</name>
</gene>
<dbReference type="EMBL" id="MU100711">
    <property type="protein sequence ID" value="KAF7845769.1"/>
    <property type="molecule type" value="Genomic_DNA"/>
</dbReference>
<keyword evidence="8" id="KW-1185">Reference proteome</keyword>
<evidence type="ECO:0000256" key="5">
    <source>
        <dbReference type="ARBA" id="ARBA00022840"/>
    </source>
</evidence>
<evidence type="ECO:0000256" key="6">
    <source>
        <dbReference type="RuleBase" id="RU364126"/>
    </source>
</evidence>
<comment type="function">
    <text evidence="6">Phosphorylates Ins(1,3,4,5,6)P5 at position 2 to form Ins(1,2,3,4,5,6)P6 (InsP6 or phytate).</text>
</comment>
<accession>A0A8T0CIJ0</accession>
<dbReference type="Pfam" id="PF06090">
    <property type="entry name" value="Ins_P5_2-kin"/>
    <property type="match status" value="2"/>
</dbReference>
<dbReference type="Gramene" id="rna-gnl|WGS:JABURB|Cocit.L0717.1">
    <property type="protein sequence ID" value="cds-KAF7845769.1"/>
    <property type="gene ID" value="gene-BT93_L0717"/>
</dbReference>
<dbReference type="InterPro" id="IPR009286">
    <property type="entry name" value="Ins_P5_2-kin"/>
</dbReference>
<evidence type="ECO:0000256" key="3">
    <source>
        <dbReference type="ARBA" id="ARBA00022741"/>
    </source>
</evidence>
<keyword evidence="2 6" id="KW-0808">Transferase</keyword>
<dbReference type="OrthoDB" id="272370at2759"/>
<dbReference type="PANTHER" id="PTHR14456:SF2">
    <property type="entry name" value="INOSITOL-PENTAKISPHOSPHATE 2-KINASE"/>
    <property type="match status" value="1"/>
</dbReference>
<evidence type="ECO:0000313" key="7">
    <source>
        <dbReference type="EMBL" id="KAF7845769.1"/>
    </source>
</evidence>
<dbReference type="GO" id="GO:0005524">
    <property type="term" value="F:ATP binding"/>
    <property type="evidence" value="ECO:0007669"/>
    <property type="project" value="UniProtKB-KW"/>
</dbReference>
<keyword evidence="3 6" id="KW-0547">Nucleotide-binding</keyword>
<comment type="catalytic activity">
    <reaction evidence="6">
        <text>1D-myo-inositol 1,3,4,5,6-pentakisphosphate + ATP = 1D-myo-inositol hexakisphosphate + ADP + H(+)</text>
        <dbReference type="Rhea" id="RHEA:20313"/>
        <dbReference type="ChEBI" id="CHEBI:15378"/>
        <dbReference type="ChEBI" id="CHEBI:30616"/>
        <dbReference type="ChEBI" id="CHEBI:57733"/>
        <dbReference type="ChEBI" id="CHEBI:58130"/>
        <dbReference type="ChEBI" id="CHEBI:456216"/>
        <dbReference type="EC" id="2.7.1.158"/>
    </reaction>
</comment>
<sequence length="352" mass="38904">MSTSSTLSSQQQLRDDLEVLLAHSRELSVGTSKLSKHSTLSLSYLTEGAANVIWLIHIDYSRTPSDQHDISYVLRTRKDLSSTVPLVQARDQFNNRVVPLFSFNPSLLLPVNLISLSSAIIQHLNNLLVDAETTSKRKSAYRQVYLPSFDNEPHASVMPNLLRVSGVVIEFKPKWLLQSPSAPANAQRCRTCALNALRRQQNHGSGRGDGGFCPLNLLSRNMTILQAALRNIWPTDGALSSFTTAFRLTVQPSLLELAQLQHQHNGVGLNDFLDAGKDFSVAMALRDCSVLIRTVQKDQDVAITDVKLLDLDLKDSGGGKREKWVKMEQELIDGGWYTSSNPQSGCALASRP</sequence>
<evidence type="ECO:0000256" key="1">
    <source>
        <dbReference type="ARBA" id="ARBA00012023"/>
    </source>
</evidence>
<comment type="caution">
    <text evidence="7">The sequence shown here is derived from an EMBL/GenBank/DDBJ whole genome shotgun (WGS) entry which is preliminary data.</text>
</comment>
<dbReference type="GO" id="GO:0032958">
    <property type="term" value="P:inositol phosphate biosynthetic process"/>
    <property type="evidence" value="ECO:0007669"/>
    <property type="project" value="TreeGrafter"/>
</dbReference>
<proteinExistence type="predicted"/>
<dbReference type="Proteomes" id="UP000806378">
    <property type="component" value="Unassembled WGS sequence"/>
</dbReference>
<keyword evidence="4 6" id="KW-0418">Kinase</keyword>
<name>A0A8T0CIJ0_CORYI</name>
<keyword evidence="5 6" id="KW-0067">ATP-binding</keyword>
<evidence type="ECO:0000313" key="8">
    <source>
        <dbReference type="Proteomes" id="UP000806378"/>
    </source>
</evidence>
<dbReference type="AlphaFoldDB" id="A0A8T0CIJ0"/>
<dbReference type="PANTHER" id="PTHR14456">
    <property type="entry name" value="INOSITOL POLYPHOSPHATE KINASE 1"/>
    <property type="match status" value="1"/>
</dbReference>